<dbReference type="Pfam" id="PF00072">
    <property type="entry name" value="Response_reg"/>
    <property type="match status" value="1"/>
</dbReference>
<dbReference type="Gene3D" id="3.40.50.2300">
    <property type="match status" value="1"/>
</dbReference>
<feature type="modified residue" description="4-aspartylphosphate" evidence="2">
    <location>
        <position position="55"/>
    </location>
</feature>
<gene>
    <name evidence="4" type="ORF">A2438_07140</name>
</gene>
<protein>
    <recommendedName>
        <fullName evidence="3">Response regulatory domain-containing protein</fullName>
    </recommendedName>
</protein>
<dbReference type="SMART" id="SM00448">
    <property type="entry name" value="REC"/>
    <property type="match status" value="1"/>
</dbReference>
<dbReference type="SUPFAM" id="SSF52172">
    <property type="entry name" value="CheY-like"/>
    <property type="match status" value="1"/>
</dbReference>
<dbReference type="PROSITE" id="PS50110">
    <property type="entry name" value="RESPONSE_REGULATORY"/>
    <property type="match status" value="1"/>
</dbReference>
<dbReference type="InterPro" id="IPR050595">
    <property type="entry name" value="Bact_response_regulator"/>
</dbReference>
<name>A0A1F4U320_UNCSA</name>
<dbReference type="Proteomes" id="UP000179242">
    <property type="component" value="Unassembled WGS sequence"/>
</dbReference>
<dbReference type="InterPro" id="IPR001789">
    <property type="entry name" value="Sig_transdc_resp-reg_receiver"/>
</dbReference>
<reference evidence="4 5" key="1">
    <citation type="journal article" date="2016" name="Nat. Commun.">
        <title>Thousands of microbial genomes shed light on interconnected biogeochemical processes in an aquifer system.</title>
        <authorList>
            <person name="Anantharaman K."/>
            <person name="Brown C.T."/>
            <person name="Hug L.A."/>
            <person name="Sharon I."/>
            <person name="Castelle C.J."/>
            <person name="Probst A.J."/>
            <person name="Thomas B.C."/>
            <person name="Singh A."/>
            <person name="Wilkins M.J."/>
            <person name="Karaoz U."/>
            <person name="Brodie E.L."/>
            <person name="Williams K.H."/>
            <person name="Hubbard S.S."/>
            <person name="Banfield J.F."/>
        </authorList>
    </citation>
    <scope>NUCLEOTIDE SEQUENCE [LARGE SCALE GENOMIC DNA]</scope>
</reference>
<evidence type="ECO:0000256" key="1">
    <source>
        <dbReference type="ARBA" id="ARBA00022553"/>
    </source>
</evidence>
<feature type="domain" description="Response regulatory" evidence="3">
    <location>
        <begin position="6"/>
        <end position="121"/>
    </location>
</feature>
<organism evidence="4 5">
    <name type="scientific">candidate division WOR-1 bacterium RIFOXYC2_FULL_46_14</name>
    <dbReference type="NCBI Taxonomy" id="1802587"/>
    <lineage>
        <taxon>Bacteria</taxon>
        <taxon>Bacillati</taxon>
        <taxon>Saganbacteria</taxon>
    </lineage>
</organism>
<evidence type="ECO:0000313" key="4">
    <source>
        <dbReference type="EMBL" id="OGC39281.1"/>
    </source>
</evidence>
<evidence type="ECO:0000259" key="3">
    <source>
        <dbReference type="PROSITE" id="PS50110"/>
    </source>
</evidence>
<dbReference type="PANTHER" id="PTHR44591">
    <property type="entry name" value="STRESS RESPONSE REGULATOR PROTEIN 1"/>
    <property type="match status" value="1"/>
</dbReference>
<evidence type="ECO:0000313" key="5">
    <source>
        <dbReference type="Proteomes" id="UP000179242"/>
    </source>
</evidence>
<dbReference type="AlphaFoldDB" id="A0A1F4U320"/>
<evidence type="ECO:0000256" key="2">
    <source>
        <dbReference type="PROSITE-ProRule" id="PRU00169"/>
    </source>
</evidence>
<sequence length="128" mass="14795">MSVKANVLVIDDETSILEAFKMTLKYKDYGVEVFADGHSALANFQKDKYDVAFIDLKLPDQIDGIEILREMKKTDPRLQVIIMTAYDTKASETTARKLGVIEYLRKPFLMEEIYELVERGLKLREDNK</sequence>
<dbReference type="EMBL" id="MEUJ01000011">
    <property type="protein sequence ID" value="OGC39281.1"/>
    <property type="molecule type" value="Genomic_DNA"/>
</dbReference>
<proteinExistence type="predicted"/>
<dbReference type="GO" id="GO:0000160">
    <property type="term" value="P:phosphorelay signal transduction system"/>
    <property type="evidence" value="ECO:0007669"/>
    <property type="project" value="InterPro"/>
</dbReference>
<dbReference type="PANTHER" id="PTHR44591:SF3">
    <property type="entry name" value="RESPONSE REGULATORY DOMAIN-CONTAINING PROTEIN"/>
    <property type="match status" value="1"/>
</dbReference>
<accession>A0A1F4U320</accession>
<dbReference type="InterPro" id="IPR011006">
    <property type="entry name" value="CheY-like_superfamily"/>
</dbReference>
<keyword evidence="1 2" id="KW-0597">Phosphoprotein</keyword>
<comment type="caution">
    <text evidence="4">The sequence shown here is derived from an EMBL/GenBank/DDBJ whole genome shotgun (WGS) entry which is preliminary data.</text>
</comment>